<evidence type="ECO:0000256" key="2">
    <source>
        <dbReference type="ARBA" id="ARBA00022475"/>
    </source>
</evidence>
<evidence type="ECO:0000313" key="9">
    <source>
        <dbReference type="EMBL" id="WPF83907.1"/>
    </source>
</evidence>
<feature type="transmembrane region" description="Helical" evidence="7">
    <location>
        <begin position="140"/>
        <end position="166"/>
    </location>
</feature>
<organism evidence="9 10">
    <name type="scientific">Sanguibacter biliveldensis</name>
    <dbReference type="NCBI Taxonomy" id="3030830"/>
    <lineage>
        <taxon>Bacteria</taxon>
        <taxon>Bacillati</taxon>
        <taxon>Actinomycetota</taxon>
        <taxon>Actinomycetes</taxon>
        <taxon>Micrococcales</taxon>
        <taxon>Sanguibacteraceae</taxon>
        <taxon>Sanguibacter</taxon>
    </lineage>
</organism>
<comment type="subcellular location">
    <subcellularLocation>
        <location evidence="1">Cell membrane</location>
        <topology evidence="1">Multi-pass membrane protein</topology>
    </subcellularLocation>
</comment>
<dbReference type="AlphaFoldDB" id="A0AAF0Z6X8"/>
<sequence length="709" mass="75158">MSTSRPQPDRAPTASAPSAPVTSSTLPAPSPPTGQDETADPTPEPFRFPTLRTDEVVLLLCLPLTVVVALAGLLLTGEFAPSVFGGPGDLVTYGLPTARALHDALAAVTIGLLILATFVLPGQRELPGIVSYSQWTAARWAARAAAGWLAAAIAVLVLTTADAIGAPVSSPGFAGQLRYFATGIELGQTMVVSAVCVALALVVLLASRKVSWVAVATALSVLSLLPLSLSGHAAGADEHANAVNSLAIHLVGVTAWVGGLVGLVLLRRRVGPHLATVVARYSTLAGWAFVAVAFSGVVNASLRLDGLDDLATPYGLLLVGKTLALCLLGAAGWAQRRRILPQLEDPARSSRAFVRLAVTEVVVMAVTMGASVALSRSAPPVPQNPVVGDPRHALLGFPYPEPVSVRNMLTQVHVDWAWLALVCLLAGGYVACVVRLRRRGDAWPLGRTVSWLVGCLVLAFVTSGGPAVYGSVHFSTHMIQHMGLMMFAPLPLVLGGPVLLLLRVLPHRSDASRGPREWILVLVHSRYMQLLSKPPVAGVIFAGSLVAFYYTGWFDFALFKHQGHVLMQVHFLASGYLFFWMLVGVDPGPPKASPPIRLVVLLVTMAFHAFFGVAVMESTTLLAPDWWRAMGGDDQAALLTDQQTGGGIAWGAGELPVVFAALIVVFQWTRSDARDAKRYDRQAERDGDAELEAYNARLAELGRQAEQQG</sequence>
<feature type="transmembrane region" description="Helical" evidence="7">
    <location>
        <begin position="353"/>
        <end position="374"/>
    </location>
</feature>
<evidence type="ECO:0000259" key="8">
    <source>
        <dbReference type="Pfam" id="PF05425"/>
    </source>
</evidence>
<dbReference type="InterPro" id="IPR019108">
    <property type="entry name" value="Caa3_assmbl_CtaG-rel"/>
</dbReference>
<keyword evidence="5 7" id="KW-0472">Membrane</keyword>
<keyword evidence="3 7" id="KW-0812">Transmembrane</keyword>
<dbReference type="KEGG" id="sbil:SANBI_001617"/>
<evidence type="ECO:0000256" key="3">
    <source>
        <dbReference type="ARBA" id="ARBA00022692"/>
    </source>
</evidence>
<protein>
    <submittedName>
        <fullName evidence="9">Bifunctional copper resistance protein CopD/cytochrome c oxidase assembly protein</fullName>
    </submittedName>
</protein>
<feature type="transmembrane region" description="Helical" evidence="7">
    <location>
        <begin position="56"/>
        <end position="80"/>
    </location>
</feature>
<keyword evidence="4 7" id="KW-1133">Transmembrane helix</keyword>
<feature type="transmembrane region" description="Helical" evidence="7">
    <location>
        <begin position="484"/>
        <end position="505"/>
    </location>
</feature>
<feature type="compositionally biased region" description="Low complexity" evidence="6">
    <location>
        <begin position="11"/>
        <end position="27"/>
    </location>
</feature>
<dbReference type="InterPro" id="IPR008457">
    <property type="entry name" value="Cu-R_CopD_dom"/>
</dbReference>
<feature type="transmembrane region" description="Helical" evidence="7">
    <location>
        <begin position="100"/>
        <end position="120"/>
    </location>
</feature>
<feature type="transmembrane region" description="Helical" evidence="7">
    <location>
        <begin position="565"/>
        <end position="583"/>
    </location>
</feature>
<dbReference type="InterPro" id="IPR032694">
    <property type="entry name" value="CopC/D"/>
</dbReference>
<dbReference type="EMBL" id="CP138359">
    <property type="protein sequence ID" value="WPF83907.1"/>
    <property type="molecule type" value="Genomic_DNA"/>
</dbReference>
<name>A0AAF0Z6X8_9MICO</name>
<dbReference type="Proteomes" id="UP001304340">
    <property type="component" value="Chromosome"/>
</dbReference>
<proteinExistence type="predicted"/>
<evidence type="ECO:0000313" key="10">
    <source>
        <dbReference type="Proteomes" id="UP001304340"/>
    </source>
</evidence>
<feature type="transmembrane region" description="Helical" evidence="7">
    <location>
        <begin position="595"/>
        <end position="616"/>
    </location>
</feature>
<gene>
    <name evidence="9" type="ORF">SANBI_001617</name>
</gene>
<evidence type="ECO:0000256" key="6">
    <source>
        <dbReference type="SAM" id="MobiDB-lite"/>
    </source>
</evidence>
<dbReference type="GO" id="GO:0005886">
    <property type="term" value="C:plasma membrane"/>
    <property type="evidence" value="ECO:0007669"/>
    <property type="project" value="UniProtKB-SubCell"/>
</dbReference>
<feature type="transmembrane region" description="Helical" evidence="7">
    <location>
        <begin position="246"/>
        <end position="266"/>
    </location>
</feature>
<dbReference type="RefSeq" id="WP_319160632.1">
    <property type="nucleotide sequence ID" value="NZ_CP138359.1"/>
</dbReference>
<feature type="transmembrane region" description="Helical" evidence="7">
    <location>
        <begin position="186"/>
        <end position="205"/>
    </location>
</feature>
<dbReference type="PANTHER" id="PTHR34820:SF4">
    <property type="entry name" value="INNER MEMBRANE PROTEIN YEBZ"/>
    <property type="match status" value="1"/>
</dbReference>
<feature type="domain" description="Copper resistance protein D" evidence="8">
    <location>
        <begin position="276"/>
        <end position="374"/>
    </location>
</feature>
<feature type="transmembrane region" description="Helical" evidence="7">
    <location>
        <begin position="314"/>
        <end position="333"/>
    </location>
</feature>
<dbReference type="GO" id="GO:0006825">
    <property type="term" value="P:copper ion transport"/>
    <property type="evidence" value="ECO:0007669"/>
    <property type="project" value="InterPro"/>
</dbReference>
<evidence type="ECO:0000256" key="7">
    <source>
        <dbReference type="SAM" id="Phobius"/>
    </source>
</evidence>
<evidence type="ECO:0000256" key="4">
    <source>
        <dbReference type="ARBA" id="ARBA00022989"/>
    </source>
</evidence>
<feature type="transmembrane region" description="Helical" evidence="7">
    <location>
        <begin position="278"/>
        <end position="302"/>
    </location>
</feature>
<feature type="transmembrane region" description="Helical" evidence="7">
    <location>
        <begin position="416"/>
        <end position="436"/>
    </location>
</feature>
<keyword evidence="10" id="KW-1185">Reference proteome</keyword>
<evidence type="ECO:0000256" key="5">
    <source>
        <dbReference type="ARBA" id="ARBA00023136"/>
    </source>
</evidence>
<feature type="transmembrane region" description="Helical" evidence="7">
    <location>
        <begin position="448"/>
        <end position="472"/>
    </location>
</feature>
<dbReference type="PANTHER" id="PTHR34820">
    <property type="entry name" value="INNER MEMBRANE PROTEIN YEBZ"/>
    <property type="match status" value="1"/>
</dbReference>
<accession>A0AAF0Z6X8</accession>
<keyword evidence="2" id="KW-1003">Cell membrane</keyword>
<feature type="transmembrane region" description="Helical" evidence="7">
    <location>
        <begin position="536"/>
        <end position="553"/>
    </location>
</feature>
<feature type="transmembrane region" description="Helical" evidence="7">
    <location>
        <begin position="212"/>
        <end position="234"/>
    </location>
</feature>
<feature type="region of interest" description="Disordered" evidence="6">
    <location>
        <begin position="1"/>
        <end position="47"/>
    </location>
</feature>
<reference evidence="10" key="1">
    <citation type="submission" date="2023-11" db="EMBL/GenBank/DDBJ databases">
        <authorList>
            <person name="Helweg L.P."/>
            <person name="Kiel A."/>
            <person name="Hitz F."/>
            <person name="Ruckert-Reed C."/>
            <person name="Busche T."/>
            <person name="Kaltschmidt B."/>
            <person name="Kaltschmidt C."/>
        </authorList>
    </citation>
    <scope>NUCLEOTIDE SEQUENCE [LARGE SCALE GENOMIC DNA]</scope>
    <source>
        <strain evidence="10">4.1</strain>
    </source>
</reference>
<feature type="transmembrane region" description="Helical" evidence="7">
    <location>
        <begin position="648"/>
        <end position="668"/>
    </location>
</feature>
<dbReference type="Pfam" id="PF05425">
    <property type="entry name" value="CopD"/>
    <property type="match status" value="1"/>
</dbReference>
<dbReference type="Pfam" id="PF09678">
    <property type="entry name" value="Caa3_CtaG"/>
    <property type="match status" value="1"/>
</dbReference>
<evidence type="ECO:0000256" key="1">
    <source>
        <dbReference type="ARBA" id="ARBA00004651"/>
    </source>
</evidence>